<evidence type="ECO:0000256" key="3">
    <source>
        <dbReference type="ARBA" id="ARBA00023052"/>
    </source>
</evidence>
<keyword evidence="3" id="KW-0786">Thiamine pyrophosphate</keyword>
<dbReference type="AlphaFoldDB" id="A0A0W8E226"/>
<dbReference type="GO" id="GO:0006086">
    <property type="term" value="P:pyruvate decarboxylation to acetyl-CoA"/>
    <property type="evidence" value="ECO:0007669"/>
    <property type="project" value="TreeGrafter"/>
</dbReference>
<dbReference type="GO" id="GO:0004739">
    <property type="term" value="F:pyruvate dehydrogenase (acetyl-transferring) activity"/>
    <property type="evidence" value="ECO:0007669"/>
    <property type="project" value="TreeGrafter"/>
</dbReference>
<dbReference type="EMBL" id="LNQE01001914">
    <property type="protein sequence ID" value="KUG02704.1"/>
    <property type="molecule type" value="Genomic_DNA"/>
</dbReference>
<evidence type="ECO:0000313" key="5">
    <source>
        <dbReference type="EMBL" id="KUG02704.1"/>
    </source>
</evidence>
<name>A0A0W8E226_9ZZZZ</name>
<proteinExistence type="predicted"/>
<dbReference type="Gene3D" id="3.40.50.970">
    <property type="match status" value="1"/>
</dbReference>
<gene>
    <name evidence="5" type="ORF">ASZ90_019929</name>
</gene>
<comment type="cofactor">
    <cofactor evidence="1">
        <name>thiamine diphosphate</name>
        <dbReference type="ChEBI" id="CHEBI:58937"/>
    </cofactor>
</comment>
<evidence type="ECO:0000259" key="4">
    <source>
        <dbReference type="Pfam" id="PF00676"/>
    </source>
</evidence>
<protein>
    <submittedName>
        <fullName evidence="5">Acetoin dehydrogenase e1 component alpha-subunit</fullName>
    </submittedName>
</protein>
<dbReference type="InterPro" id="IPR029061">
    <property type="entry name" value="THDP-binding"/>
</dbReference>
<comment type="caution">
    <text evidence="5">The sequence shown here is derived from an EMBL/GenBank/DDBJ whole genome shotgun (WGS) entry which is preliminary data.</text>
</comment>
<dbReference type="CDD" id="cd02000">
    <property type="entry name" value="TPP_E1_PDC_ADC_BCADC"/>
    <property type="match status" value="1"/>
</dbReference>
<evidence type="ECO:0000256" key="2">
    <source>
        <dbReference type="ARBA" id="ARBA00023002"/>
    </source>
</evidence>
<dbReference type="InterPro" id="IPR050642">
    <property type="entry name" value="PDH_E1_Alpha_Subunit"/>
</dbReference>
<sequence>MEVFSAGEIQGFLHVSVGQESAPVAICANLNDDDYIGTTHRGHGYAIAKGIDLNRAMAELFGRKAGYCMGRSGSMHLADLSKGVMGANGIVGGGIPIVVGAGFAAKYKGTEQVAVSTFGDGATNEGAFHEAMNLAAVLNLPVIFLCENNGWAEFSPRPIHCKIENLADRAASYGIPGVIVSNDVIEIYQVCAEAVARARAGEGPTFIEVKNDRWHGHFVGDAQKYRGKENVDIAMAKDCIKDLETLLLKEKALKKQDIENIETAIAAELEAAVAYARECAYPDPSEMAEGLYV</sequence>
<dbReference type="Pfam" id="PF00676">
    <property type="entry name" value="E1_dh"/>
    <property type="match status" value="1"/>
</dbReference>
<feature type="domain" description="Dehydrogenase E1 component" evidence="4">
    <location>
        <begin position="4"/>
        <end position="284"/>
    </location>
</feature>
<reference evidence="5" key="1">
    <citation type="journal article" date="2015" name="Proc. Natl. Acad. Sci. U.S.A.">
        <title>Networks of energetic and metabolic interactions define dynamics in microbial communities.</title>
        <authorList>
            <person name="Embree M."/>
            <person name="Liu J.K."/>
            <person name="Al-Bassam M.M."/>
            <person name="Zengler K."/>
        </authorList>
    </citation>
    <scope>NUCLEOTIDE SEQUENCE</scope>
</reference>
<keyword evidence="2" id="KW-0560">Oxidoreductase</keyword>
<organism evidence="5">
    <name type="scientific">hydrocarbon metagenome</name>
    <dbReference type="NCBI Taxonomy" id="938273"/>
    <lineage>
        <taxon>unclassified sequences</taxon>
        <taxon>metagenomes</taxon>
        <taxon>ecological metagenomes</taxon>
    </lineage>
</organism>
<accession>A0A0W8E226</accession>
<dbReference type="InterPro" id="IPR001017">
    <property type="entry name" value="DH_E1"/>
</dbReference>
<dbReference type="PANTHER" id="PTHR11516:SF60">
    <property type="entry name" value="PYRUVATE DEHYDROGENASE E1 COMPONENT SUBUNIT ALPHA"/>
    <property type="match status" value="1"/>
</dbReference>
<dbReference type="SUPFAM" id="SSF52518">
    <property type="entry name" value="Thiamin diphosphate-binding fold (THDP-binding)"/>
    <property type="match status" value="1"/>
</dbReference>
<evidence type="ECO:0000256" key="1">
    <source>
        <dbReference type="ARBA" id="ARBA00001964"/>
    </source>
</evidence>
<dbReference type="PANTHER" id="PTHR11516">
    <property type="entry name" value="PYRUVATE DEHYDROGENASE E1 COMPONENT, ALPHA SUBUNIT BACTERIAL AND ORGANELLAR"/>
    <property type="match status" value="1"/>
</dbReference>